<protein>
    <recommendedName>
        <fullName evidence="4">DUF4468 domain-containing protein</fullName>
    </recommendedName>
</protein>
<comment type="caution">
    <text evidence="2">The sequence shown here is derived from an EMBL/GenBank/DDBJ whole genome shotgun (WGS) entry which is preliminary data.</text>
</comment>
<dbReference type="RefSeq" id="WP_118449653.1">
    <property type="nucleotide sequence ID" value="NZ_CABJDM010000007.1"/>
</dbReference>
<evidence type="ECO:0000256" key="1">
    <source>
        <dbReference type="SAM" id="SignalP"/>
    </source>
</evidence>
<proteinExistence type="predicted"/>
<evidence type="ECO:0000313" key="2">
    <source>
        <dbReference type="EMBL" id="RHM43939.1"/>
    </source>
</evidence>
<name>A0A415QJS7_9BACT</name>
<dbReference type="EMBL" id="QRPV01000007">
    <property type="protein sequence ID" value="RHM43939.1"/>
    <property type="molecule type" value="Genomic_DNA"/>
</dbReference>
<keyword evidence="1" id="KW-0732">Signal</keyword>
<feature type="chain" id="PRO_5019208674" description="DUF4468 domain-containing protein" evidence="1">
    <location>
        <begin position="21"/>
        <end position="223"/>
    </location>
</feature>
<evidence type="ECO:0000313" key="3">
    <source>
        <dbReference type="Proteomes" id="UP000286038"/>
    </source>
</evidence>
<sequence length="223" mass="26381">MKSLFIFLILFSVTFLTTEAQLVKNKKATYRETDCYIERINAETFNYEDKDIKFKIISSTYSIWGISIENKTKHDMIVYWRDCSFVINKISGSILFVSSKDISLEYHPPYEEKIAPESIFGETYFAHNKLTKIIDPKIIKITGEDYYIRLIIPIEVNGELKKYDFKYRIYLANAEKQQKYKEKKQKKIKKELEKVIKQHQGIVILIRNGSIQNFANNKSEIWS</sequence>
<evidence type="ECO:0008006" key="4">
    <source>
        <dbReference type="Google" id="ProtNLM"/>
    </source>
</evidence>
<reference evidence="2 3" key="1">
    <citation type="submission" date="2018-08" db="EMBL/GenBank/DDBJ databases">
        <title>A genome reference for cultivated species of the human gut microbiota.</title>
        <authorList>
            <person name="Zou Y."/>
            <person name="Xue W."/>
            <person name="Luo G."/>
        </authorList>
    </citation>
    <scope>NUCLEOTIDE SEQUENCE [LARGE SCALE GENOMIC DNA]</scope>
    <source>
        <strain evidence="2 3">AF34-33</strain>
    </source>
</reference>
<organism evidence="2 3">
    <name type="scientific">Butyricimonas virosa</name>
    <dbReference type="NCBI Taxonomy" id="544645"/>
    <lineage>
        <taxon>Bacteria</taxon>
        <taxon>Pseudomonadati</taxon>
        <taxon>Bacteroidota</taxon>
        <taxon>Bacteroidia</taxon>
        <taxon>Bacteroidales</taxon>
        <taxon>Odoribacteraceae</taxon>
        <taxon>Butyricimonas</taxon>
    </lineage>
</organism>
<gene>
    <name evidence="2" type="ORF">DWZ68_07875</name>
</gene>
<feature type="signal peptide" evidence="1">
    <location>
        <begin position="1"/>
        <end position="20"/>
    </location>
</feature>
<dbReference type="Proteomes" id="UP000286038">
    <property type="component" value="Unassembled WGS sequence"/>
</dbReference>
<accession>A0A415QJS7</accession>
<dbReference type="AlphaFoldDB" id="A0A415QJS7"/>